<name>A0ABC9AXQ1_9POAL</name>
<proteinExistence type="predicted"/>
<sequence>MAYGPAECSESGSPFPVPSVLLSSYFSPFYVQDSIADAHNLLDVMPLGGNSNKAPVVSGGGCIDSLPDGVLEHMLGFLEAREAVRTCVLARRWRYLWMSATGLRIVYTTYEGKVDYLTAMRKYRQFVDCLLDCRGQAPLETCEISFEGLCDDDDRPCLNRWIRHITCRVQMFRLSNVCREDFELDDLPLVSRHLTRLELDGMELSNSFFDFSSCPSLEHLEIATCFLWEANMIMSESIKRLSITNCFFGFHTHVNVPNLVSLRLDSHLYRAPVIERMPALQEAYVRVGRENPNSADCDDEDCYSCHGVLRGDNKKCVLLECLSESENMALISESKTFIFGRDLNKCPIFSKLKTLLLNESWCVAPEFSALTCILKNTPVLGKLTLQLFSKGPKHKVEMIGRFNSMERSAAISEHLKTIEIKCEVVDEEVNEILKFLCTLNICFIFK</sequence>
<dbReference type="PANTHER" id="PTHR34223">
    <property type="entry name" value="OS11G0201299 PROTEIN"/>
    <property type="match status" value="1"/>
</dbReference>
<dbReference type="InterPro" id="IPR053781">
    <property type="entry name" value="F-box_AtFBL13-like"/>
</dbReference>
<protein>
    <recommendedName>
        <fullName evidence="3">F-box domain-containing protein</fullName>
    </recommendedName>
</protein>
<dbReference type="Proteomes" id="UP001497457">
    <property type="component" value="Chromosome 23rd"/>
</dbReference>
<dbReference type="CDD" id="cd22160">
    <property type="entry name" value="F-box_AtFBL13-like"/>
    <property type="match status" value="1"/>
</dbReference>
<dbReference type="AlphaFoldDB" id="A0ABC9AXQ1"/>
<evidence type="ECO:0000313" key="1">
    <source>
        <dbReference type="EMBL" id="CAL4988990.1"/>
    </source>
</evidence>
<evidence type="ECO:0008006" key="3">
    <source>
        <dbReference type="Google" id="ProtNLM"/>
    </source>
</evidence>
<keyword evidence="2" id="KW-1185">Reference proteome</keyword>
<dbReference type="InterPro" id="IPR053197">
    <property type="entry name" value="F-box_SCFL_complex_component"/>
</dbReference>
<dbReference type="InterPro" id="IPR036047">
    <property type="entry name" value="F-box-like_dom_sf"/>
</dbReference>
<dbReference type="SUPFAM" id="SSF81383">
    <property type="entry name" value="F-box domain"/>
    <property type="match status" value="1"/>
</dbReference>
<organism evidence="1 2">
    <name type="scientific">Urochloa decumbens</name>
    <dbReference type="NCBI Taxonomy" id="240449"/>
    <lineage>
        <taxon>Eukaryota</taxon>
        <taxon>Viridiplantae</taxon>
        <taxon>Streptophyta</taxon>
        <taxon>Embryophyta</taxon>
        <taxon>Tracheophyta</taxon>
        <taxon>Spermatophyta</taxon>
        <taxon>Magnoliopsida</taxon>
        <taxon>Liliopsida</taxon>
        <taxon>Poales</taxon>
        <taxon>Poaceae</taxon>
        <taxon>PACMAD clade</taxon>
        <taxon>Panicoideae</taxon>
        <taxon>Panicodae</taxon>
        <taxon>Paniceae</taxon>
        <taxon>Melinidinae</taxon>
        <taxon>Urochloa</taxon>
    </lineage>
</organism>
<dbReference type="SUPFAM" id="SSF52047">
    <property type="entry name" value="RNI-like"/>
    <property type="match status" value="1"/>
</dbReference>
<evidence type="ECO:0000313" key="2">
    <source>
        <dbReference type="Proteomes" id="UP001497457"/>
    </source>
</evidence>
<dbReference type="Gene3D" id="3.80.10.10">
    <property type="entry name" value="Ribonuclease Inhibitor"/>
    <property type="match status" value="1"/>
</dbReference>
<reference evidence="2" key="1">
    <citation type="submission" date="2024-06" db="EMBL/GenBank/DDBJ databases">
        <authorList>
            <person name="Ryan C."/>
        </authorList>
    </citation>
    <scope>NUCLEOTIDE SEQUENCE [LARGE SCALE GENOMIC DNA]</scope>
</reference>
<gene>
    <name evidence="1" type="ORF">URODEC1_LOCUS59522</name>
</gene>
<dbReference type="EMBL" id="OZ075133">
    <property type="protein sequence ID" value="CAL4988990.1"/>
    <property type="molecule type" value="Genomic_DNA"/>
</dbReference>
<reference evidence="1 2" key="2">
    <citation type="submission" date="2024-10" db="EMBL/GenBank/DDBJ databases">
        <authorList>
            <person name="Ryan C."/>
        </authorList>
    </citation>
    <scope>NUCLEOTIDE SEQUENCE [LARGE SCALE GENOMIC DNA]</scope>
</reference>
<dbReference type="PANTHER" id="PTHR34223:SF107">
    <property type="entry name" value="F-BOX DOMAIN-CONTAINING PROTEIN"/>
    <property type="match status" value="1"/>
</dbReference>
<dbReference type="InterPro" id="IPR032675">
    <property type="entry name" value="LRR_dom_sf"/>
</dbReference>
<accession>A0ABC9AXQ1</accession>